<protein>
    <submittedName>
        <fullName evidence="1">Uncharacterized protein</fullName>
    </submittedName>
</protein>
<dbReference type="PANTHER" id="PTHR43301">
    <property type="entry name" value="ARABINAN ENDO-1,5-ALPHA-L-ARABINOSIDASE"/>
    <property type="match status" value="1"/>
</dbReference>
<dbReference type="HOGENOM" id="CLU_010779_1_1_9"/>
<evidence type="ECO:0000313" key="1">
    <source>
        <dbReference type="EMBL" id="CQR57469.1"/>
    </source>
</evidence>
<organism evidence="1 2">
    <name type="scientific">Paenibacillus riograndensis SBR5</name>
    <dbReference type="NCBI Taxonomy" id="1073571"/>
    <lineage>
        <taxon>Bacteria</taxon>
        <taxon>Bacillati</taxon>
        <taxon>Bacillota</taxon>
        <taxon>Bacilli</taxon>
        <taxon>Bacillales</taxon>
        <taxon>Paenibacillaceae</taxon>
        <taxon>Paenibacillus</taxon>
        <taxon>Paenibacillus sonchi group</taxon>
    </lineage>
</organism>
<gene>
    <name evidence="1" type="ORF">PRIO_5067</name>
</gene>
<evidence type="ECO:0000313" key="2">
    <source>
        <dbReference type="Proteomes" id="UP000033163"/>
    </source>
</evidence>
<dbReference type="InterPro" id="IPR023296">
    <property type="entry name" value="Glyco_hydro_beta-prop_sf"/>
</dbReference>
<dbReference type="EMBL" id="LN831776">
    <property type="protein sequence ID" value="CQR57469.1"/>
    <property type="molecule type" value="Genomic_DNA"/>
</dbReference>
<dbReference type="PANTHER" id="PTHR43301:SF3">
    <property type="entry name" value="ARABINAN ENDO-1,5-ALPHA-L-ARABINOSIDASE A-RELATED"/>
    <property type="match status" value="1"/>
</dbReference>
<reference evidence="2" key="1">
    <citation type="submission" date="2015-03" db="EMBL/GenBank/DDBJ databases">
        <authorList>
            <person name="Wibberg D."/>
        </authorList>
    </citation>
    <scope>NUCLEOTIDE SEQUENCE [LARGE SCALE GENOMIC DNA]</scope>
</reference>
<dbReference type="PATRIC" id="fig|1073571.4.peg.5444"/>
<proteinExistence type="predicted"/>
<sequence length="291" mass="32664">MYLLSYFKESAEQFFLAGSMDGLHYTEWNGGLPLHISGIGTGRIRDPFLLIDSRGRYHLLWTDGWNSRSIGYASSLDLKQWENEQLIPLMEHLPETQNVWAPEAYYDSACEAYRIVWSSTIGAGPRNHRIWSVTTKDFVSFSPAELFFDPGYNVIDASIADTGSGYLMLFKDERGSNVQGTEYKAIRSCPVYSTSDGTVTFGPISELLTPALTEGPTLYELSVSHASSYRWIMLADGFQDASYTVMGSADLEHWQQIPAAEITLPPGLRHASVLRLPERFVQSLEKEGIHK</sequence>
<dbReference type="KEGG" id="pri:PRIO_5067"/>
<dbReference type="AlphaFoldDB" id="A0A0E4HCT1"/>
<name>A0A0E4HCT1_9BACL</name>
<dbReference type="SUPFAM" id="SSF75005">
    <property type="entry name" value="Arabinanase/levansucrase/invertase"/>
    <property type="match status" value="1"/>
</dbReference>
<dbReference type="Proteomes" id="UP000033163">
    <property type="component" value="Chromosome I"/>
</dbReference>
<accession>A0A0E4HCT1</accession>
<dbReference type="InterPro" id="IPR050727">
    <property type="entry name" value="GH43_arabinanases"/>
</dbReference>
<dbReference type="RefSeq" id="WP_020430814.1">
    <property type="nucleotide sequence ID" value="NZ_AGBD01001128.1"/>
</dbReference>
<dbReference type="CDD" id="cd08983">
    <property type="entry name" value="GH43_Bt3655-like"/>
    <property type="match status" value="1"/>
</dbReference>
<dbReference type="Gene3D" id="2.115.10.20">
    <property type="entry name" value="Glycosyl hydrolase domain, family 43"/>
    <property type="match status" value="1"/>
</dbReference>